<evidence type="ECO:0000256" key="2">
    <source>
        <dbReference type="SAM" id="Phobius"/>
    </source>
</evidence>
<keyword evidence="2" id="KW-0472">Membrane</keyword>
<dbReference type="EMBL" id="JBJQND010000011">
    <property type="protein sequence ID" value="KAL3862394.1"/>
    <property type="molecule type" value="Genomic_DNA"/>
</dbReference>
<keyword evidence="2" id="KW-0812">Transmembrane</keyword>
<dbReference type="PROSITE" id="PS00778">
    <property type="entry name" value="HIS_ACID_PHOSPHAT_2"/>
    <property type="match status" value="1"/>
</dbReference>
<name>A0ABD3VLD8_SINWO</name>
<sequence>MQPKSFALVHTLLFTVLFHRPLLCRLLAGKAAPHSSAKNEWSSDSLELVQLLFRHGDRSPTHAYPYDIHTEDEWPQGFGQLTTRGMYQEYSMGQFLHERYVRTKFLHSSYKRAEVYVRSTNIDRTLMSAYSVLAGLFPPDSTQEWSQTLNWQPIPVHAVPVNEDYLFFTETNCPNWDELRSKFLESDPFYLDTLKKNQDLIDLISQNAPGVERSWDGLEEVLDPLFCQNEHNMILPAWSQKGDNWRRLLHLMNVSAIIKYPQPIARLRGGYLIYQLAQNIKDKLRGISTIDKIKGKAIHEGNMSADKMYIFSAHDSTINALLQTLKIFNDINPPYSALFMMELHRDSSMQSGHYVQMFYRNDSSKPPYSLQLPDCDFKCPVDKFMQLVENMDVEPSKLQAACGISDMGIGGSQSISSKFISNILIAIAVLISLLILVTVIIVISRWMFKRKNKDFNYKQVPLDLEEEEQGL</sequence>
<protein>
    <recommendedName>
        <fullName evidence="6">Acid phosphatase</fullName>
    </recommendedName>
</protein>
<feature type="transmembrane region" description="Helical" evidence="2">
    <location>
        <begin position="423"/>
        <end position="448"/>
    </location>
</feature>
<dbReference type="Pfam" id="PF00328">
    <property type="entry name" value="His_Phos_2"/>
    <property type="match status" value="1"/>
</dbReference>
<evidence type="ECO:0000256" key="3">
    <source>
        <dbReference type="SAM" id="SignalP"/>
    </source>
</evidence>
<keyword evidence="2" id="KW-1133">Transmembrane helix</keyword>
<dbReference type="InterPro" id="IPR033379">
    <property type="entry name" value="Acid_Pase_AS"/>
</dbReference>
<dbReference type="CDD" id="cd07061">
    <property type="entry name" value="HP_HAP_like"/>
    <property type="match status" value="1"/>
</dbReference>
<evidence type="ECO:0000313" key="5">
    <source>
        <dbReference type="Proteomes" id="UP001634394"/>
    </source>
</evidence>
<gene>
    <name evidence="4" type="ORF">ACJMK2_008363</name>
</gene>
<dbReference type="SUPFAM" id="SSF53254">
    <property type="entry name" value="Phosphoglycerate mutase-like"/>
    <property type="match status" value="1"/>
</dbReference>
<dbReference type="Gene3D" id="3.40.50.1240">
    <property type="entry name" value="Phosphoglycerate mutase-like"/>
    <property type="match status" value="1"/>
</dbReference>
<feature type="chain" id="PRO_5044827278" description="Acid phosphatase" evidence="3">
    <location>
        <begin position="25"/>
        <end position="471"/>
    </location>
</feature>
<dbReference type="InterPro" id="IPR000560">
    <property type="entry name" value="His_Pase_clade-2"/>
</dbReference>
<dbReference type="PROSITE" id="PS00616">
    <property type="entry name" value="HIS_ACID_PHOSPHAT_1"/>
    <property type="match status" value="1"/>
</dbReference>
<reference evidence="4 5" key="1">
    <citation type="submission" date="2024-11" db="EMBL/GenBank/DDBJ databases">
        <title>Chromosome-level genome assembly of the freshwater bivalve Anodonta woodiana.</title>
        <authorList>
            <person name="Chen X."/>
        </authorList>
    </citation>
    <scope>NUCLEOTIDE SEQUENCE [LARGE SCALE GENOMIC DNA]</scope>
    <source>
        <strain evidence="4">MN2024</strain>
        <tissue evidence="4">Gills</tissue>
    </source>
</reference>
<keyword evidence="3" id="KW-0732">Signal</keyword>
<keyword evidence="5" id="KW-1185">Reference proteome</keyword>
<dbReference type="AlphaFoldDB" id="A0ABD3VLD8"/>
<dbReference type="PANTHER" id="PTHR11567">
    <property type="entry name" value="ACID PHOSPHATASE-RELATED"/>
    <property type="match status" value="1"/>
</dbReference>
<evidence type="ECO:0000313" key="4">
    <source>
        <dbReference type="EMBL" id="KAL3862394.1"/>
    </source>
</evidence>
<accession>A0ABD3VLD8</accession>
<evidence type="ECO:0000256" key="1">
    <source>
        <dbReference type="ARBA" id="ARBA00005375"/>
    </source>
</evidence>
<feature type="signal peptide" evidence="3">
    <location>
        <begin position="1"/>
        <end position="24"/>
    </location>
</feature>
<dbReference type="InterPro" id="IPR050645">
    <property type="entry name" value="Histidine_acid_phosphatase"/>
</dbReference>
<organism evidence="4 5">
    <name type="scientific">Sinanodonta woodiana</name>
    <name type="common">Chinese pond mussel</name>
    <name type="synonym">Anodonta woodiana</name>
    <dbReference type="NCBI Taxonomy" id="1069815"/>
    <lineage>
        <taxon>Eukaryota</taxon>
        <taxon>Metazoa</taxon>
        <taxon>Spiralia</taxon>
        <taxon>Lophotrochozoa</taxon>
        <taxon>Mollusca</taxon>
        <taxon>Bivalvia</taxon>
        <taxon>Autobranchia</taxon>
        <taxon>Heteroconchia</taxon>
        <taxon>Palaeoheterodonta</taxon>
        <taxon>Unionida</taxon>
        <taxon>Unionoidea</taxon>
        <taxon>Unionidae</taxon>
        <taxon>Unioninae</taxon>
        <taxon>Sinanodonta</taxon>
    </lineage>
</organism>
<comment type="caution">
    <text evidence="4">The sequence shown here is derived from an EMBL/GenBank/DDBJ whole genome shotgun (WGS) entry which is preliminary data.</text>
</comment>
<dbReference type="PANTHER" id="PTHR11567:SF210">
    <property type="entry name" value="ACID PHOSPHATASE 5-RELATED"/>
    <property type="match status" value="1"/>
</dbReference>
<dbReference type="Proteomes" id="UP001634394">
    <property type="component" value="Unassembled WGS sequence"/>
</dbReference>
<comment type="similarity">
    <text evidence="1">Belongs to the histidine acid phosphatase family.</text>
</comment>
<dbReference type="InterPro" id="IPR029033">
    <property type="entry name" value="His_PPase_superfam"/>
</dbReference>
<evidence type="ECO:0008006" key="6">
    <source>
        <dbReference type="Google" id="ProtNLM"/>
    </source>
</evidence>
<proteinExistence type="inferred from homology"/>